<keyword evidence="1" id="KW-1133">Transmembrane helix</keyword>
<dbReference type="Proteomes" id="UP000886724">
    <property type="component" value="Unassembled WGS sequence"/>
</dbReference>
<evidence type="ECO:0008006" key="4">
    <source>
        <dbReference type="Google" id="ProtNLM"/>
    </source>
</evidence>
<dbReference type="AlphaFoldDB" id="A0A9D1XL22"/>
<protein>
    <recommendedName>
        <fullName evidence="4">Succinate dehydrogenase</fullName>
    </recommendedName>
</protein>
<feature type="transmembrane region" description="Helical" evidence="1">
    <location>
        <begin position="70"/>
        <end position="90"/>
    </location>
</feature>
<dbReference type="SUPFAM" id="SSF81343">
    <property type="entry name" value="Fumarate reductase respiratory complex transmembrane subunits"/>
    <property type="match status" value="1"/>
</dbReference>
<keyword evidence="1" id="KW-0472">Membrane</keyword>
<evidence type="ECO:0000256" key="1">
    <source>
        <dbReference type="SAM" id="Phobius"/>
    </source>
</evidence>
<feature type="transmembrane region" description="Helical" evidence="1">
    <location>
        <begin position="27"/>
        <end position="49"/>
    </location>
</feature>
<name>A0A9D1XL22_9FIRM</name>
<keyword evidence="1" id="KW-0812">Transmembrane</keyword>
<dbReference type="EMBL" id="DXET01000082">
    <property type="protein sequence ID" value="HIX81022.1"/>
    <property type="molecule type" value="Genomic_DNA"/>
</dbReference>
<reference evidence="2" key="1">
    <citation type="journal article" date="2021" name="PeerJ">
        <title>Extensive microbial diversity within the chicken gut microbiome revealed by metagenomics and culture.</title>
        <authorList>
            <person name="Gilroy R."/>
            <person name="Ravi A."/>
            <person name="Getino M."/>
            <person name="Pursley I."/>
            <person name="Horton D.L."/>
            <person name="Alikhan N.F."/>
            <person name="Baker D."/>
            <person name="Gharbi K."/>
            <person name="Hall N."/>
            <person name="Watson M."/>
            <person name="Adriaenssens E.M."/>
            <person name="Foster-Nyarko E."/>
            <person name="Jarju S."/>
            <person name="Secka A."/>
            <person name="Antonio M."/>
            <person name="Oren A."/>
            <person name="Chaudhuri R.R."/>
            <person name="La Ragione R."/>
            <person name="Hildebrand F."/>
            <person name="Pallen M.J."/>
        </authorList>
    </citation>
    <scope>NUCLEOTIDE SEQUENCE</scope>
    <source>
        <strain evidence="2">ChiGjej1B1-14440</strain>
    </source>
</reference>
<organism evidence="2 3">
    <name type="scientific">Candidatus Erysipelatoclostridium merdavium</name>
    <dbReference type="NCBI Taxonomy" id="2838566"/>
    <lineage>
        <taxon>Bacteria</taxon>
        <taxon>Bacillati</taxon>
        <taxon>Bacillota</taxon>
        <taxon>Erysipelotrichia</taxon>
        <taxon>Erysipelotrichales</taxon>
        <taxon>Erysipelotrichales incertae sedis</taxon>
    </lineage>
</organism>
<reference evidence="2" key="2">
    <citation type="submission" date="2021-04" db="EMBL/GenBank/DDBJ databases">
        <authorList>
            <person name="Gilroy R."/>
        </authorList>
    </citation>
    <scope>NUCLEOTIDE SEQUENCE</scope>
    <source>
        <strain evidence="2">ChiGjej1B1-14440</strain>
    </source>
</reference>
<comment type="caution">
    <text evidence="2">The sequence shown here is derived from an EMBL/GenBank/DDBJ whole genome shotgun (WGS) entry which is preliminary data.</text>
</comment>
<dbReference type="InterPro" id="IPR034804">
    <property type="entry name" value="SQR/QFR_C/D"/>
</dbReference>
<dbReference type="GO" id="GO:0016020">
    <property type="term" value="C:membrane"/>
    <property type="evidence" value="ECO:0007669"/>
    <property type="project" value="InterPro"/>
</dbReference>
<evidence type="ECO:0000313" key="2">
    <source>
        <dbReference type="EMBL" id="HIX81022.1"/>
    </source>
</evidence>
<gene>
    <name evidence="2" type="ORF">H9980_03485</name>
</gene>
<sequence>MFFNIYLANISNYFTSSNCHFKNQWVFSFYLVLLFAVELHGGIGLYRLCVKWGWFEGKNAKASRKALKKLKWIISVFFIALGLLTMAAYIKVGMSDHEIGSRYIPTYMR</sequence>
<accession>A0A9D1XL22</accession>
<proteinExistence type="predicted"/>
<dbReference type="Gene3D" id="1.20.1300.10">
    <property type="entry name" value="Fumarate reductase/succinate dehydrogenase, transmembrane subunit"/>
    <property type="match status" value="1"/>
</dbReference>
<evidence type="ECO:0000313" key="3">
    <source>
        <dbReference type="Proteomes" id="UP000886724"/>
    </source>
</evidence>